<keyword evidence="5" id="KW-0029">Amino-acid transport</keyword>
<dbReference type="Pfam" id="PF02653">
    <property type="entry name" value="BPD_transp_2"/>
    <property type="match status" value="1"/>
</dbReference>
<keyword evidence="2" id="KW-0813">Transport</keyword>
<evidence type="ECO:0000256" key="9">
    <source>
        <dbReference type="SAM" id="Phobius"/>
    </source>
</evidence>
<evidence type="ECO:0000256" key="4">
    <source>
        <dbReference type="ARBA" id="ARBA00022692"/>
    </source>
</evidence>
<evidence type="ECO:0000256" key="3">
    <source>
        <dbReference type="ARBA" id="ARBA00022475"/>
    </source>
</evidence>
<sequence>MPMELSFFIEVLVGGLLAGMMYSLVALGFVLIFKASGIFNFAQAAMVLFAAMFIAGMNQRYGVPFWLAIPITIVLMIGVAWIIERVVLRPLVNQEPIIMFMSTIGIFFALIGFAEIIWGSRSRSLDVGIPTDPIFVGDMLFQSYDLVAGAIAIVLVLMLALFAQRTRMGRVLRAVADDHQAAQAVGIRLNTVWVVVWSIAGFVAVVAGVVWGGNLGVQPVMVDVAFKALPVLLLGGLTSIHGAIIAGLIIGAGESLAEVYLGPIIGGGIDNWFAYVIAMAFMVYRPEGMFGEKIIERI</sequence>
<dbReference type="AlphaFoldDB" id="A0A1H8UTI0"/>
<keyword evidence="3" id="KW-1003">Cell membrane</keyword>
<comment type="subcellular location">
    <subcellularLocation>
        <location evidence="1">Cell inner membrane</location>
        <topology evidence="1">Multi-pass membrane protein</topology>
    </subcellularLocation>
</comment>
<dbReference type="CDD" id="cd06582">
    <property type="entry name" value="TM_PBP1_LivH_like"/>
    <property type="match status" value="1"/>
</dbReference>
<evidence type="ECO:0000313" key="10">
    <source>
        <dbReference type="EMBL" id="SEP06502.1"/>
    </source>
</evidence>
<proteinExistence type="inferred from homology"/>
<evidence type="ECO:0000256" key="2">
    <source>
        <dbReference type="ARBA" id="ARBA00022448"/>
    </source>
</evidence>
<keyword evidence="11" id="KW-1185">Reference proteome</keyword>
<evidence type="ECO:0000256" key="7">
    <source>
        <dbReference type="ARBA" id="ARBA00023136"/>
    </source>
</evidence>
<feature type="transmembrane region" description="Helical" evidence="9">
    <location>
        <begin position="231"/>
        <end position="252"/>
    </location>
</feature>
<organism evidence="10 11">
    <name type="scientific">Aquisalimonas asiatica</name>
    <dbReference type="NCBI Taxonomy" id="406100"/>
    <lineage>
        <taxon>Bacteria</taxon>
        <taxon>Pseudomonadati</taxon>
        <taxon>Pseudomonadota</taxon>
        <taxon>Gammaproteobacteria</taxon>
        <taxon>Chromatiales</taxon>
        <taxon>Ectothiorhodospiraceae</taxon>
        <taxon>Aquisalimonas</taxon>
    </lineage>
</organism>
<comment type="similarity">
    <text evidence="8">Belongs to the binding-protein-dependent transport system permease family. LivHM subfamily.</text>
</comment>
<dbReference type="STRING" id="406100.SAMN04488052_10845"/>
<keyword evidence="4 9" id="KW-0812">Transmembrane</keyword>
<dbReference type="Proteomes" id="UP000199657">
    <property type="component" value="Unassembled WGS sequence"/>
</dbReference>
<feature type="transmembrane region" description="Helical" evidence="9">
    <location>
        <begin position="139"/>
        <end position="163"/>
    </location>
</feature>
<feature type="transmembrane region" description="Helical" evidence="9">
    <location>
        <begin position="38"/>
        <end position="57"/>
    </location>
</feature>
<evidence type="ECO:0000256" key="5">
    <source>
        <dbReference type="ARBA" id="ARBA00022970"/>
    </source>
</evidence>
<dbReference type="PANTHER" id="PTHR11795">
    <property type="entry name" value="BRANCHED-CHAIN AMINO ACID TRANSPORT SYSTEM PERMEASE PROTEIN LIVH"/>
    <property type="match status" value="1"/>
</dbReference>
<evidence type="ECO:0000313" key="11">
    <source>
        <dbReference type="Proteomes" id="UP000199657"/>
    </source>
</evidence>
<evidence type="ECO:0000256" key="8">
    <source>
        <dbReference type="ARBA" id="ARBA00037998"/>
    </source>
</evidence>
<name>A0A1H8UTI0_9GAMM</name>
<dbReference type="InterPro" id="IPR001851">
    <property type="entry name" value="ABC_transp_permease"/>
</dbReference>
<reference evidence="10 11" key="1">
    <citation type="submission" date="2016-10" db="EMBL/GenBank/DDBJ databases">
        <authorList>
            <person name="de Groot N.N."/>
        </authorList>
    </citation>
    <scope>NUCLEOTIDE SEQUENCE [LARGE SCALE GENOMIC DNA]</scope>
    <source>
        <strain evidence="10 11">CGMCC 1.6291</strain>
    </source>
</reference>
<evidence type="ECO:0000256" key="6">
    <source>
        <dbReference type="ARBA" id="ARBA00022989"/>
    </source>
</evidence>
<dbReference type="PANTHER" id="PTHR11795:SF451">
    <property type="entry name" value="ABC TRANSPORTER PERMEASE PROTEIN"/>
    <property type="match status" value="1"/>
</dbReference>
<accession>A0A1H8UTI0</accession>
<feature type="transmembrane region" description="Helical" evidence="9">
    <location>
        <begin position="6"/>
        <end position="31"/>
    </location>
</feature>
<keyword evidence="6 9" id="KW-1133">Transmembrane helix</keyword>
<dbReference type="RefSeq" id="WP_216110861.1">
    <property type="nucleotide sequence ID" value="NZ_FOEG01000008.1"/>
</dbReference>
<feature type="transmembrane region" description="Helical" evidence="9">
    <location>
        <begin position="63"/>
        <end position="84"/>
    </location>
</feature>
<gene>
    <name evidence="10" type="ORF">SAMN04488052_10845</name>
</gene>
<dbReference type="GO" id="GO:0005886">
    <property type="term" value="C:plasma membrane"/>
    <property type="evidence" value="ECO:0007669"/>
    <property type="project" value="UniProtKB-SubCell"/>
</dbReference>
<feature type="transmembrane region" description="Helical" evidence="9">
    <location>
        <begin position="259"/>
        <end position="284"/>
    </location>
</feature>
<dbReference type="GO" id="GO:0022857">
    <property type="term" value="F:transmembrane transporter activity"/>
    <property type="evidence" value="ECO:0007669"/>
    <property type="project" value="InterPro"/>
</dbReference>
<dbReference type="EMBL" id="FOEG01000008">
    <property type="protein sequence ID" value="SEP06502.1"/>
    <property type="molecule type" value="Genomic_DNA"/>
</dbReference>
<dbReference type="GO" id="GO:0006865">
    <property type="term" value="P:amino acid transport"/>
    <property type="evidence" value="ECO:0007669"/>
    <property type="project" value="UniProtKB-KW"/>
</dbReference>
<dbReference type="InterPro" id="IPR052157">
    <property type="entry name" value="BCAA_transport_permease"/>
</dbReference>
<evidence type="ECO:0000256" key="1">
    <source>
        <dbReference type="ARBA" id="ARBA00004429"/>
    </source>
</evidence>
<feature type="transmembrane region" description="Helical" evidence="9">
    <location>
        <begin position="192"/>
        <end position="211"/>
    </location>
</feature>
<protein>
    <submittedName>
        <fullName evidence="10">Branched-chain amino acid transport system permease protein</fullName>
    </submittedName>
</protein>
<feature type="transmembrane region" description="Helical" evidence="9">
    <location>
        <begin position="96"/>
        <end position="119"/>
    </location>
</feature>
<keyword evidence="7 9" id="KW-0472">Membrane</keyword>